<dbReference type="AlphaFoldDB" id="A0A165WPG9"/>
<accession>A0A165WPG9</accession>
<evidence type="ECO:0000313" key="1">
    <source>
        <dbReference type="EMBL" id="KZP07785.1"/>
    </source>
</evidence>
<sequence>MALYRRDLCVCGGYLAYCGLLESTIAVGTRITGCAWTRVGSTRNEQFDGPLCRDHKMATSRREAFRSIAVKFAQNSHTVEPDDGPVQVHVERLSRHASPAMLRHNALQLFLENVQRGGGRKEEGLAVVSLFVTDQGKGTALCPATVSERMAAFFSFPRHIQRLTSPLPRP</sequence>
<name>A0A165WPG9_9AGAM</name>
<gene>
    <name evidence="1" type="ORF">FIBSPDRAFT_901794</name>
</gene>
<organism evidence="1 2">
    <name type="scientific">Athelia psychrophila</name>
    <dbReference type="NCBI Taxonomy" id="1759441"/>
    <lineage>
        <taxon>Eukaryota</taxon>
        <taxon>Fungi</taxon>
        <taxon>Dikarya</taxon>
        <taxon>Basidiomycota</taxon>
        <taxon>Agaricomycotina</taxon>
        <taxon>Agaricomycetes</taxon>
        <taxon>Agaricomycetidae</taxon>
        <taxon>Atheliales</taxon>
        <taxon>Atheliaceae</taxon>
        <taxon>Athelia</taxon>
    </lineage>
</organism>
<protein>
    <submittedName>
        <fullName evidence="1">Uncharacterized protein</fullName>
    </submittedName>
</protein>
<keyword evidence="2" id="KW-1185">Reference proteome</keyword>
<evidence type="ECO:0000313" key="2">
    <source>
        <dbReference type="Proteomes" id="UP000076532"/>
    </source>
</evidence>
<proteinExistence type="predicted"/>
<dbReference type="EMBL" id="KV417740">
    <property type="protein sequence ID" value="KZP07785.1"/>
    <property type="molecule type" value="Genomic_DNA"/>
</dbReference>
<reference evidence="1 2" key="1">
    <citation type="journal article" date="2016" name="Mol. Biol. Evol.">
        <title>Comparative Genomics of Early-Diverging Mushroom-Forming Fungi Provides Insights into the Origins of Lignocellulose Decay Capabilities.</title>
        <authorList>
            <person name="Nagy L.G."/>
            <person name="Riley R."/>
            <person name="Tritt A."/>
            <person name="Adam C."/>
            <person name="Daum C."/>
            <person name="Floudas D."/>
            <person name="Sun H."/>
            <person name="Yadav J.S."/>
            <person name="Pangilinan J."/>
            <person name="Larsson K.H."/>
            <person name="Matsuura K."/>
            <person name="Barry K."/>
            <person name="Labutti K."/>
            <person name="Kuo R."/>
            <person name="Ohm R.A."/>
            <person name="Bhattacharya S.S."/>
            <person name="Shirouzu T."/>
            <person name="Yoshinaga Y."/>
            <person name="Martin F.M."/>
            <person name="Grigoriev I.V."/>
            <person name="Hibbett D.S."/>
        </authorList>
    </citation>
    <scope>NUCLEOTIDE SEQUENCE [LARGE SCALE GENOMIC DNA]</scope>
    <source>
        <strain evidence="1 2">CBS 109695</strain>
    </source>
</reference>
<dbReference type="Proteomes" id="UP000076532">
    <property type="component" value="Unassembled WGS sequence"/>
</dbReference>